<proteinExistence type="predicted"/>
<sequence length="71" mass="7938">MVNGCSRICVLDFAKLRGRRTCPRQTKLSGYPHHMGILQGRRRSSRAFAARSLASARPRVAGTPFLMARTH</sequence>
<dbReference type="HOGENOM" id="CLU_2740960_0_0_1"/>
<organism evidence="1 2">
    <name type="scientific">Pisolithus microcarpus 441</name>
    <dbReference type="NCBI Taxonomy" id="765257"/>
    <lineage>
        <taxon>Eukaryota</taxon>
        <taxon>Fungi</taxon>
        <taxon>Dikarya</taxon>
        <taxon>Basidiomycota</taxon>
        <taxon>Agaricomycotina</taxon>
        <taxon>Agaricomycetes</taxon>
        <taxon>Agaricomycetidae</taxon>
        <taxon>Boletales</taxon>
        <taxon>Sclerodermatineae</taxon>
        <taxon>Pisolithaceae</taxon>
        <taxon>Pisolithus</taxon>
    </lineage>
</organism>
<dbReference type="EMBL" id="KN833685">
    <property type="protein sequence ID" value="KIK31246.1"/>
    <property type="molecule type" value="Genomic_DNA"/>
</dbReference>
<reference evidence="2" key="2">
    <citation type="submission" date="2015-01" db="EMBL/GenBank/DDBJ databases">
        <title>Evolutionary Origins and Diversification of the Mycorrhizal Mutualists.</title>
        <authorList>
            <consortium name="DOE Joint Genome Institute"/>
            <consortium name="Mycorrhizal Genomics Consortium"/>
            <person name="Kohler A."/>
            <person name="Kuo A."/>
            <person name="Nagy L.G."/>
            <person name="Floudas D."/>
            <person name="Copeland A."/>
            <person name="Barry K.W."/>
            <person name="Cichocki N."/>
            <person name="Veneault-Fourrey C."/>
            <person name="LaButti K."/>
            <person name="Lindquist E.A."/>
            <person name="Lipzen A."/>
            <person name="Lundell T."/>
            <person name="Morin E."/>
            <person name="Murat C."/>
            <person name="Riley R."/>
            <person name="Ohm R."/>
            <person name="Sun H."/>
            <person name="Tunlid A."/>
            <person name="Henrissat B."/>
            <person name="Grigoriev I.V."/>
            <person name="Hibbett D.S."/>
            <person name="Martin F."/>
        </authorList>
    </citation>
    <scope>NUCLEOTIDE SEQUENCE [LARGE SCALE GENOMIC DNA]</scope>
    <source>
        <strain evidence="2">441</strain>
    </source>
</reference>
<name>A0A0C9ZPH9_9AGAM</name>
<evidence type="ECO:0000313" key="1">
    <source>
        <dbReference type="EMBL" id="KIK31246.1"/>
    </source>
</evidence>
<reference evidence="1 2" key="1">
    <citation type="submission" date="2014-04" db="EMBL/GenBank/DDBJ databases">
        <authorList>
            <consortium name="DOE Joint Genome Institute"/>
            <person name="Kuo A."/>
            <person name="Kohler A."/>
            <person name="Costa M.D."/>
            <person name="Nagy L.G."/>
            <person name="Floudas D."/>
            <person name="Copeland A."/>
            <person name="Barry K.W."/>
            <person name="Cichocki N."/>
            <person name="Veneault-Fourrey C."/>
            <person name="LaButti K."/>
            <person name="Lindquist E.A."/>
            <person name="Lipzen A."/>
            <person name="Lundell T."/>
            <person name="Morin E."/>
            <person name="Murat C."/>
            <person name="Sun H."/>
            <person name="Tunlid A."/>
            <person name="Henrissat B."/>
            <person name="Grigoriev I.V."/>
            <person name="Hibbett D.S."/>
            <person name="Martin F."/>
            <person name="Nordberg H.P."/>
            <person name="Cantor M.N."/>
            <person name="Hua S.X."/>
        </authorList>
    </citation>
    <scope>NUCLEOTIDE SEQUENCE [LARGE SCALE GENOMIC DNA]</scope>
    <source>
        <strain evidence="1 2">441</strain>
    </source>
</reference>
<accession>A0A0C9ZPH9</accession>
<dbReference type="Proteomes" id="UP000054018">
    <property type="component" value="Unassembled WGS sequence"/>
</dbReference>
<dbReference type="AlphaFoldDB" id="A0A0C9ZPH9"/>
<gene>
    <name evidence="1" type="ORF">PISMIDRAFT_670256</name>
</gene>
<keyword evidence="2" id="KW-1185">Reference proteome</keyword>
<protein>
    <submittedName>
        <fullName evidence="1">Uncharacterized protein</fullName>
    </submittedName>
</protein>
<evidence type="ECO:0000313" key="2">
    <source>
        <dbReference type="Proteomes" id="UP000054018"/>
    </source>
</evidence>